<keyword evidence="2" id="KW-1185">Reference proteome</keyword>
<evidence type="ECO:0008006" key="3">
    <source>
        <dbReference type="Google" id="ProtNLM"/>
    </source>
</evidence>
<comment type="caution">
    <text evidence="1">The sequence shown here is derived from an EMBL/GenBank/DDBJ whole genome shotgun (WGS) entry which is preliminary data.</text>
</comment>
<reference evidence="1 2" key="1">
    <citation type="journal article" date="2012" name="J. Bacteriol.">
        <title>Genome Sequence of the Halotolerant Bacterium Imtechella halotolerans K1T.</title>
        <authorList>
            <person name="Kumar S."/>
            <person name="Vikram S."/>
            <person name="Subramanian S."/>
            <person name="Raghava G.P."/>
            <person name="Pinnaka A.K."/>
        </authorList>
    </citation>
    <scope>NUCLEOTIDE SEQUENCE [LARGE SCALE GENOMIC DNA]</scope>
    <source>
        <strain evidence="1 2">K1</strain>
    </source>
</reference>
<evidence type="ECO:0000313" key="1">
    <source>
        <dbReference type="EMBL" id="EID76922.1"/>
    </source>
</evidence>
<protein>
    <recommendedName>
        <fullName evidence="3">Outer membrane protein beta-barrel domain-containing protein</fullName>
    </recommendedName>
</protein>
<proteinExistence type="predicted"/>
<dbReference type="EMBL" id="AJJU01000002">
    <property type="protein sequence ID" value="EID76922.1"/>
    <property type="molecule type" value="Genomic_DNA"/>
</dbReference>
<dbReference type="Proteomes" id="UP000005938">
    <property type="component" value="Unassembled WGS sequence"/>
</dbReference>
<dbReference type="OrthoDB" id="1466811at2"/>
<dbReference type="AlphaFoldDB" id="I0WKK6"/>
<dbReference type="STRING" id="946077.W5A_02825"/>
<dbReference type="RefSeq" id="WP_008237181.1">
    <property type="nucleotide sequence ID" value="NZ_AJJU01000002.1"/>
</dbReference>
<evidence type="ECO:0000313" key="2">
    <source>
        <dbReference type="Proteomes" id="UP000005938"/>
    </source>
</evidence>
<accession>I0WKK6</accession>
<dbReference type="eggNOG" id="COG0086">
    <property type="taxonomic scope" value="Bacteria"/>
</dbReference>
<organism evidence="1 2">
    <name type="scientific">Imtechella halotolerans K1</name>
    <dbReference type="NCBI Taxonomy" id="946077"/>
    <lineage>
        <taxon>Bacteria</taxon>
        <taxon>Pseudomonadati</taxon>
        <taxon>Bacteroidota</taxon>
        <taxon>Flavobacteriia</taxon>
        <taxon>Flavobacteriales</taxon>
        <taxon>Flavobacteriaceae</taxon>
        <taxon>Imtechella</taxon>
    </lineage>
</organism>
<dbReference type="PATRIC" id="fig|946077.3.peg.574"/>
<sequence>MQRIIIYTVVAVMTFLCQKMEAQATKDSLDLHLRHRKIEVLKKQREQVLKTEKDGLKQKVQQIIDQENAGEISKESAQELKKLAAEKAAQNIANITAIIDNKIALIERGEDYDDLNGSYFTLGLGQRYDSNGSRLLGIEYKANIDKPKDPDRKTRADIVLAFGLNQAFIDGVSFNDSPYKVGGSRFFELGWQWKTRLLGKNSDLRFVYGVSYQSNGLKPTNNQYFVKEGDNTTLDVYEGNLDKSKFRLDNLVIPLYLEFSPYKNRVREGFVSRYRNTFVLGVGGYAGLNLSARQKLKFNDESNHSKEKIKDNYNTNNVVYGLGFYIGKGDTSLYVKYDLNTIFKDPNLDQHNVSLGLRFEL</sequence>
<gene>
    <name evidence="1" type="ORF">W5A_02825</name>
</gene>
<name>I0WKK6_9FLAO</name>